<protein>
    <recommendedName>
        <fullName evidence="3">TLDc domain-containing protein</fullName>
    </recommendedName>
</protein>
<dbReference type="KEGG" id="eiv:EIN_480870"/>
<keyword evidence="2" id="KW-1185">Reference proteome</keyword>
<evidence type="ECO:0000313" key="1">
    <source>
        <dbReference type="EMBL" id="ELP91158.1"/>
    </source>
</evidence>
<sequence length="289" mass="33630">MEQSIIDLFFTKFVQLNHYASEFNVMCGTPDFLQEVNGSTLFRLEYLSKTYQQLQTEVEISKKYEQSIAEFKNLTTTLFQTLEEENNKIQRVYAKYNKLLDNTIELLNENKETRLKEIKQQRIVPETFSMMNSLERKEIEKMSGLQVSDIIFEGKASEYSNIKEFFCKGIMQKEKLCILIEDNLNNKFGGVVYEKITKQQKCICDHKAFIFVLENNGAFDPMKVMLKTAKGTEAFATNQIESKKLFTFGSDMSLTYNELIIKFKCISFKKLLFKFSTTAVKSIAVIQLK</sequence>
<evidence type="ECO:0008006" key="3">
    <source>
        <dbReference type="Google" id="ProtNLM"/>
    </source>
</evidence>
<dbReference type="AlphaFoldDB" id="L7FN65"/>
<name>L7FN65_ENTIV</name>
<gene>
    <name evidence="1" type="ORF">EIN_480870</name>
</gene>
<dbReference type="RefSeq" id="XP_004257929.1">
    <property type="nucleotide sequence ID" value="XM_004257881.1"/>
</dbReference>
<accession>L7FN65</accession>
<dbReference type="VEuPathDB" id="AmoebaDB:EIN_480870"/>
<organism evidence="1 2">
    <name type="scientific">Entamoeba invadens IP1</name>
    <dbReference type="NCBI Taxonomy" id="370355"/>
    <lineage>
        <taxon>Eukaryota</taxon>
        <taxon>Amoebozoa</taxon>
        <taxon>Evosea</taxon>
        <taxon>Archamoebae</taxon>
        <taxon>Mastigamoebida</taxon>
        <taxon>Entamoebidae</taxon>
        <taxon>Entamoeba</taxon>
    </lineage>
</organism>
<dbReference type="Proteomes" id="UP000014680">
    <property type="component" value="Unassembled WGS sequence"/>
</dbReference>
<evidence type="ECO:0000313" key="2">
    <source>
        <dbReference type="Proteomes" id="UP000014680"/>
    </source>
</evidence>
<dbReference type="GeneID" id="14890129"/>
<proteinExistence type="predicted"/>
<dbReference type="EMBL" id="KB206475">
    <property type="protein sequence ID" value="ELP91158.1"/>
    <property type="molecule type" value="Genomic_DNA"/>
</dbReference>
<reference evidence="1 2" key="1">
    <citation type="submission" date="2012-10" db="EMBL/GenBank/DDBJ databases">
        <authorList>
            <person name="Zafar N."/>
            <person name="Inman J."/>
            <person name="Hall N."/>
            <person name="Lorenzi H."/>
            <person name="Caler E."/>
        </authorList>
    </citation>
    <scope>NUCLEOTIDE SEQUENCE [LARGE SCALE GENOMIC DNA]</scope>
    <source>
        <strain evidence="1 2">IP1</strain>
    </source>
</reference>